<evidence type="ECO:0000313" key="7">
    <source>
        <dbReference type="EMBL" id="KAJ3473849.1"/>
    </source>
</evidence>
<feature type="compositionally biased region" description="Polar residues" evidence="4">
    <location>
        <begin position="349"/>
        <end position="359"/>
    </location>
</feature>
<dbReference type="GO" id="GO:0005179">
    <property type="term" value="F:hormone activity"/>
    <property type="evidence" value="ECO:0007669"/>
    <property type="project" value="InterPro"/>
</dbReference>
<comment type="subcellular location">
    <subcellularLocation>
        <location evidence="1">Secreted</location>
    </subcellularLocation>
</comment>
<feature type="compositionally biased region" description="Low complexity" evidence="4">
    <location>
        <begin position="309"/>
        <end position="331"/>
    </location>
</feature>
<proteinExistence type="inferred from homology"/>
<dbReference type="InterPro" id="IPR002012">
    <property type="entry name" value="GnRH"/>
</dbReference>
<name>A0AAD5UTX5_9APHY</name>
<keyword evidence="8" id="KW-1185">Reference proteome</keyword>
<feature type="region of interest" description="Disordered" evidence="4">
    <location>
        <begin position="32"/>
        <end position="66"/>
    </location>
</feature>
<dbReference type="Proteomes" id="UP001212997">
    <property type="component" value="Unassembled WGS sequence"/>
</dbReference>
<feature type="chain" id="PRO_5041901091" evidence="6">
    <location>
        <begin position="20"/>
        <end position="372"/>
    </location>
</feature>
<feature type="region of interest" description="Disordered" evidence="4">
    <location>
        <begin position="300"/>
        <end position="372"/>
    </location>
</feature>
<evidence type="ECO:0000256" key="6">
    <source>
        <dbReference type="SAM" id="SignalP"/>
    </source>
</evidence>
<feature type="signal peptide" evidence="6">
    <location>
        <begin position="1"/>
        <end position="19"/>
    </location>
</feature>
<evidence type="ECO:0000256" key="5">
    <source>
        <dbReference type="SAM" id="Phobius"/>
    </source>
</evidence>
<keyword evidence="3" id="KW-0964">Secreted</keyword>
<evidence type="ECO:0000256" key="1">
    <source>
        <dbReference type="ARBA" id="ARBA00004613"/>
    </source>
</evidence>
<sequence>MKLTCLLVASLALVVSTHAQYFSDGWQPGQTVTQDVPAPEYTPGAQPPDSFEARAPPPARPPKEPLTWSTLSVSRILETDTVSSLFGKLGLNISEQLEAAKARAELWDKRIPLITDDNYDELIVNEELTPDELEKRVWFVVITAQAGQMGTVSKIIDESFDAAYNNSLFAKDLPDVRWGRVDYLNVTYLTTKWNIWQAPYLAVIKDRGRTLYFYRANQVRLTPEIMHDFLEEQNWRKTEPWTSSFAPGGRNEYLLHYFALFCARVYNTMIVVPKWILMIASGAIGSVLMKFMHRAPRQGLWEDEPKKASSGPVSSTSTTTTPKTPTSGPKPILKSAMKRTPASSPGVDTPTTPTASPTKLKSALKSRKTSKR</sequence>
<dbReference type="AlphaFoldDB" id="A0AAD5UTX5"/>
<keyword evidence="6" id="KW-0732">Signal</keyword>
<evidence type="ECO:0000256" key="4">
    <source>
        <dbReference type="SAM" id="MobiDB-lite"/>
    </source>
</evidence>
<feature type="compositionally biased region" description="Basic residues" evidence="4">
    <location>
        <begin position="362"/>
        <end position="372"/>
    </location>
</feature>
<keyword evidence="5" id="KW-1133">Transmembrane helix</keyword>
<protein>
    <submittedName>
        <fullName evidence="7">Uncharacterized protein</fullName>
    </submittedName>
</protein>
<feature type="transmembrane region" description="Helical" evidence="5">
    <location>
        <begin position="275"/>
        <end position="292"/>
    </location>
</feature>
<evidence type="ECO:0000256" key="3">
    <source>
        <dbReference type="ARBA" id="ARBA00022525"/>
    </source>
</evidence>
<evidence type="ECO:0000256" key="2">
    <source>
        <dbReference type="ARBA" id="ARBA00010968"/>
    </source>
</evidence>
<dbReference type="EMBL" id="JANAWD010001236">
    <property type="protein sequence ID" value="KAJ3473849.1"/>
    <property type="molecule type" value="Genomic_DNA"/>
</dbReference>
<comment type="similarity">
    <text evidence="2">Belongs to the GnRH family.</text>
</comment>
<evidence type="ECO:0000313" key="8">
    <source>
        <dbReference type="Proteomes" id="UP001212997"/>
    </source>
</evidence>
<accession>A0AAD5UTX5</accession>
<gene>
    <name evidence="7" type="ORF">NLI96_g12792</name>
</gene>
<dbReference type="GO" id="GO:0005576">
    <property type="term" value="C:extracellular region"/>
    <property type="evidence" value="ECO:0007669"/>
    <property type="project" value="UniProtKB-SubCell"/>
</dbReference>
<keyword evidence="5" id="KW-0812">Transmembrane</keyword>
<organism evidence="7 8">
    <name type="scientific">Meripilus lineatus</name>
    <dbReference type="NCBI Taxonomy" id="2056292"/>
    <lineage>
        <taxon>Eukaryota</taxon>
        <taxon>Fungi</taxon>
        <taxon>Dikarya</taxon>
        <taxon>Basidiomycota</taxon>
        <taxon>Agaricomycotina</taxon>
        <taxon>Agaricomycetes</taxon>
        <taxon>Polyporales</taxon>
        <taxon>Meripilaceae</taxon>
        <taxon>Meripilus</taxon>
    </lineage>
</organism>
<keyword evidence="5" id="KW-0472">Membrane</keyword>
<reference evidence="7" key="1">
    <citation type="submission" date="2022-07" db="EMBL/GenBank/DDBJ databases">
        <title>Genome Sequence of Physisporinus lineatus.</title>
        <authorList>
            <person name="Buettner E."/>
        </authorList>
    </citation>
    <scope>NUCLEOTIDE SEQUENCE</scope>
    <source>
        <strain evidence="7">VT162</strain>
    </source>
</reference>
<comment type="caution">
    <text evidence="7">The sequence shown here is derived from an EMBL/GenBank/DDBJ whole genome shotgun (WGS) entry which is preliminary data.</text>
</comment>
<dbReference type="PROSITE" id="PS00473">
    <property type="entry name" value="GNRH"/>
    <property type="match status" value="1"/>
</dbReference>